<protein>
    <submittedName>
        <fullName evidence="3">Uncharacterized protein LOC105043878 isoform X1</fullName>
    </submittedName>
</protein>
<accession>A0A6I9R5C4</accession>
<reference evidence="3" key="1">
    <citation type="submission" date="2025-08" db="UniProtKB">
        <authorList>
            <consortium name="RefSeq"/>
        </authorList>
    </citation>
    <scope>IDENTIFICATION</scope>
</reference>
<dbReference type="OrthoDB" id="1847229at2759"/>
<dbReference type="InParanoid" id="A0A6I9R5C4"/>
<proteinExistence type="predicted"/>
<organism evidence="2 3">
    <name type="scientific">Elaeis guineensis var. tenera</name>
    <name type="common">Oil palm</name>
    <dbReference type="NCBI Taxonomy" id="51953"/>
    <lineage>
        <taxon>Eukaryota</taxon>
        <taxon>Viridiplantae</taxon>
        <taxon>Streptophyta</taxon>
        <taxon>Embryophyta</taxon>
        <taxon>Tracheophyta</taxon>
        <taxon>Spermatophyta</taxon>
        <taxon>Magnoliopsida</taxon>
        <taxon>Liliopsida</taxon>
        <taxon>Arecaceae</taxon>
        <taxon>Arecoideae</taxon>
        <taxon>Cocoseae</taxon>
        <taxon>Elaeidinae</taxon>
        <taxon>Elaeis</taxon>
    </lineage>
</organism>
<feature type="compositionally biased region" description="Basic and acidic residues" evidence="1">
    <location>
        <begin position="1"/>
        <end position="10"/>
    </location>
</feature>
<keyword evidence="2" id="KW-1185">Reference proteome</keyword>
<name>A0A6I9R5C4_ELAGV</name>
<feature type="region of interest" description="Disordered" evidence="1">
    <location>
        <begin position="56"/>
        <end position="80"/>
    </location>
</feature>
<feature type="region of interest" description="Disordered" evidence="1">
    <location>
        <begin position="1"/>
        <end position="35"/>
    </location>
</feature>
<dbReference type="PANTHER" id="PTHR36368">
    <property type="entry name" value="ATP-DEPENDENT CASEINOLYTIC PROTEASE/CROTONASE FAMILY PROTEIN"/>
    <property type="match status" value="1"/>
</dbReference>
<evidence type="ECO:0000313" key="2">
    <source>
        <dbReference type="Proteomes" id="UP000504607"/>
    </source>
</evidence>
<dbReference type="FunCoup" id="A0A6I9R5C4">
    <property type="interactions" value="105"/>
</dbReference>
<dbReference type="AlphaFoldDB" id="A0A6I9R5C4"/>
<evidence type="ECO:0000313" key="3">
    <source>
        <dbReference type="RefSeq" id="XP_010919907.1"/>
    </source>
</evidence>
<dbReference type="PANTHER" id="PTHR36368:SF1">
    <property type="entry name" value="ATP-DEPENDENT CASEINOLYTIC PROTEASE_CROTONASE FAMILY PROTEIN"/>
    <property type="match status" value="1"/>
</dbReference>
<sequence length="502" mass="56025">MAETSEHPAERGLSPLNPLDSEVCGGSSYPLSFPSQPPDVRNWFSSYEYESPECSGPAQDLHSFVLPAGGGEIQGPLGTSRKKAEVPSTVEDKHLAESPLILVPEVIPSKENPNLLPKVLRKSSGKHDDTENADSNLNLLRVDEKLVEGHEQSPKWIPAKTECEEHVSHQQNSREIGPISPKIDTDLEVAYEVPGGEELLPRCNVGKEGFISVKTKDNTSGSGETFPSSLSFRVKYEDPIAGEETVIWGMPSHGKKYCSDRENHKLSPCHELFQENGFLPLKRKQNLQQLFGFGFLTKYSEEENNDLISSKMSKSPVGDPECSPKVLSEMSECKENLGAEDWRREDNTSSAGKIKEDQISQEKCSFLRCTKEELNENAPTSGFVSTKNKEITPDVSCNLPPKSISAMKYRGIAFSNGMIRRETNEHLMNGDCKFLENNGKLGWKEAQDRKRNPLADKTNFQAGIVAMAPELPGKWRCPRRSKPYMGPQLKQLRLERWVHRAT</sequence>
<evidence type="ECO:0000256" key="1">
    <source>
        <dbReference type="SAM" id="MobiDB-lite"/>
    </source>
</evidence>
<dbReference type="Proteomes" id="UP000504607">
    <property type="component" value="Chromosome 4"/>
</dbReference>
<dbReference type="RefSeq" id="XP_010919907.1">
    <property type="nucleotide sequence ID" value="XM_010921605.3"/>
</dbReference>
<gene>
    <name evidence="3" type="primary">LOC105043878</name>
</gene>